<evidence type="ECO:0000256" key="1">
    <source>
        <dbReference type="ARBA" id="ARBA00023054"/>
    </source>
</evidence>
<feature type="coiled-coil region" evidence="3">
    <location>
        <begin position="213"/>
        <end position="247"/>
    </location>
</feature>
<evidence type="ECO:0000313" key="17">
    <source>
        <dbReference type="EMBL" id="KKH81008.1"/>
    </source>
</evidence>
<evidence type="ECO:0000313" key="38">
    <source>
        <dbReference type="Proteomes" id="UP000034842"/>
    </source>
</evidence>
<evidence type="ECO:0000313" key="39">
    <source>
        <dbReference type="Proteomes" id="UP000034872"/>
    </source>
</evidence>
<keyword evidence="1 3" id="KW-0175">Coiled coil</keyword>
<dbReference type="SUPFAM" id="SSF52540">
    <property type="entry name" value="P-loop containing nucleoside triphosphate hydrolases"/>
    <property type="match status" value="1"/>
</dbReference>
<dbReference type="Proteomes" id="UP000034925">
    <property type="component" value="Unassembled WGS sequence"/>
</dbReference>
<evidence type="ECO:0000313" key="11">
    <source>
        <dbReference type="EMBL" id="KKH54362.1"/>
    </source>
</evidence>
<dbReference type="Proteomes" id="UP000033933">
    <property type="component" value="Unassembled WGS sequence"/>
</dbReference>
<evidence type="ECO:0000313" key="15">
    <source>
        <dbReference type="EMBL" id="KKH71472.1"/>
    </source>
</evidence>
<evidence type="ECO:0000313" key="26">
    <source>
        <dbReference type="Proteomes" id="UP000033885"/>
    </source>
</evidence>
<dbReference type="EMBL" id="JJOR01000158">
    <property type="protein sequence ID" value="KKF99593.1"/>
    <property type="molecule type" value="Genomic_DNA"/>
</dbReference>
<dbReference type="InterPro" id="IPR017599">
    <property type="entry name" value="DNA_S_DndD"/>
</dbReference>
<dbReference type="EMBL" id="JJQR01000151">
    <property type="protein sequence ID" value="KKH71472.1"/>
    <property type="molecule type" value="Genomic_DNA"/>
</dbReference>
<dbReference type="EMBL" id="JJPA01000226">
    <property type="protein sequence ID" value="KKG27612.1"/>
    <property type="molecule type" value="Genomic_DNA"/>
</dbReference>
<dbReference type="Proteomes" id="UP000034547">
    <property type="component" value="Unassembled WGS sequence"/>
</dbReference>
<dbReference type="Proteomes" id="UP000034758">
    <property type="component" value="Unassembled WGS sequence"/>
</dbReference>
<dbReference type="NCBIfam" id="TIGR03185">
    <property type="entry name" value="DNA_S_dndD"/>
    <property type="match status" value="1"/>
</dbReference>
<dbReference type="EMBL" id="JJQV01000031">
    <property type="protein sequence ID" value="KKH85474.1"/>
    <property type="molecule type" value="Genomic_DNA"/>
</dbReference>
<dbReference type="Proteomes" id="UP000034937">
    <property type="component" value="Unassembled WGS sequence"/>
</dbReference>
<dbReference type="PANTHER" id="PTHR32114:SF2">
    <property type="entry name" value="ABC TRANSPORTER ABCH.3"/>
    <property type="match status" value="1"/>
</dbReference>
<evidence type="ECO:0000313" key="6">
    <source>
        <dbReference type="EMBL" id="KKG27612.1"/>
    </source>
</evidence>
<evidence type="ECO:0000313" key="12">
    <source>
        <dbReference type="EMBL" id="KKH66090.1"/>
    </source>
</evidence>
<evidence type="ECO:0000313" key="10">
    <source>
        <dbReference type="EMBL" id="KKH50768.1"/>
    </source>
</evidence>
<evidence type="ECO:0000313" key="21">
    <source>
        <dbReference type="EMBL" id="KKH99108.1"/>
    </source>
</evidence>
<dbReference type="EMBL" id="JJRA01000097">
    <property type="protein sequence ID" value="KKI02758.1"/>
    <property type="molecule type" value="Genomic_DNA"/>
</dbReference>
<dbReference type="RefSeq" id="WP_048041555.1">
    <property type="nucleotide sequence ID" value="NZ_JBLVWA010000191.1"/>
</dbReference>
<evidence type="ECO:0000313" key="23">
    <source>
        <dbReference type="EMBL" id="KKI02758.1"/>
    </source>
</evidence>
<dbReference type="Proteomes" id="UP000034040">
    <property type="component" value="Unassembled WGS sequence"/>
</dbReference>
<dbReference type="Proteomes" id="UP000033864">
    <property type="component" value="Unassembled WGS sequence"/>
</dbReference>
<evidence type="ECO:0000313" key="36">
    <source>
        <dbReference type="Proteomes" id="UP000034692"/>
    </source>
</evidence>
<dbReference type="EMBL" id="JJQW01000011">
    <property type="protein sequence ID" value="KKH91041.1"/>
    <property type="molecule type" value="Genomic_DNA"/>
</dbReference>
<evidence type="ECO:0000313" key="30">
    <source>
        <dbReference type="Proteomes" id="UP000034142"/>
    </source>
</evidence>
<dbReference type="EMBL" id="JJQJ01000077">
    <property type="protein sequence ID" value="KKH50768.1"/>
    <property type="molecule type" value="Genomic_DNA"/>
</dbReference>
<dbReference type="Proteomes" id="UP000034668">
    <property type="component" value="Unassembled WGS sequence"/>
</dbReference>
<dbReference type="Gene3D" id="3.40.50.300">
    <property type="entry name" value="P-loop containing nucleotide triphosphate hydrolases"/>
    <property type="match status" value="2"/>
</dbReference>
<evidence type="ECO:0000313" key="22">
    <source>
        <dbReference type="EMBL" id="KKI01574.1"/>
    </source>
</evidence>
<evidence type="ECO:0000313" key="14">
    <source>
        <dbReference type="EMBL" id="KKH69101.1"/>
    </source>
</evidence>
<dbReference type="EMBL" id="JJQO01000083">
    <property type="protein sequence ID" value="KKH67264.1"/>
    <property type="molecule type" value="Genomic_DNA"/>
</dbReference>
<dbReference type="EMBL" id="JJQH01000113">
    <property type="protein sequence ID" value="KKH39150.1"/>
    <property type="molecule type" value="Genomic_DNA"/>
</dbReference>
<evidence type="ECO:0000313" key="31">
    <source>
        <dbReference type="Proteomes" id="UP000034232"/>
    </source>
</evidence>
<evidence type="ECO:0000313" key="13">
    <source>
        <dbReference type="EMBL" id="KKH67264.1"/>
    </source>
</evidence>
<dbReference type="AlphaFoldDB" id="A0A0F8R0W3"/>
<evidence type="ECO:0000313" key="25">
    <source>
        <dbReference type="Proteomes" id="UP000033864"/>
    </source>
</evidence>
<dbReference type="EMBL" id="JJQZ01000126">
    <property type="protein sequence ID" value="KKH93695.1"/>
    <property type="molecule type" value="Genomic_DNA"/>
</dbReference>
<dbReference type="EMBL" id="JJPC01000036">
    <property type="protein sequence ID" value="KKG36624.1"/>
    <property type="molecule type" value="Genomic_DNA"/>
</dbReference>
<dbReference type="EMBL" id="JJQQ01000039">
    <property type="protein sequence ID" value="KKH69101.1"/>
    <property type="molecule type" value="Genomic_DNA"/>
</dbReference>
<dbReference type="EMBL" id="JJQS01000027">
    <property type="protein sequence ID" value="KKH77459.1"/>
    <property type="molecule type" value="Genomic_DNA"/>
</dbReference>
<protein>
    <recommendedName>
        <fullName evidence="4">Rad50/SbcC-type AAA domain-containing protein</fullName>
    </recommendedName>
</protein>
<evidence type="ECO:0000256" key="3">
    <source>
        <dbReference type="SAM" id="Coils"/>
    </source>
</evidence>
<dbReference type="Proteomes" id="UP000033885">
    <property type="component" value="Unassembled WGS sequence"/>
</dbReference>
<evidence type="ECO:0000313" key="19">
    <source>
        <dbReference type="EMBL" id="KKH91041.1"/>
    </source>
</evidence>
<dbReference type="EMBL" id="JJQT01000060">
    <property type="protein sequence ID" value="KKH81008.1"/>
    <property type="molecule type" value="Genomic_DNA"/>
</dbReference>
<dbReference type="InterPro" id="IPR038729">
    <property type="entry name" value="Rad50/SbcC_AAA"/>
</dbReference>
<evidence type="ECO:0000313" key="9">
    <source>
        <dbReference type="EMBL" id="KKH39150.1"/>
    </source>
</evidence>
<comment type="caution">
    <text evidence="17">The sequence shown here is derived from an EMBL/GenBank/DDBJ whole genome shotgun (WGS) entry which is preliminary data.</text>
</comment>
<dbReference type="EMBL" id="JJQG01000148">
    <property type="protein sequence ID" value="KKH34854.1"/>
    <property type="molecule type" value="Genomic_DNA"/>
</dbReference>
<name>A0A0F8R0W3_METMZ</name>
<proteinExistence type="inferred from homology"/>
<dbReference type="Proteomes" id="UP000034399">
    <property type="component" value="Unassembled WGS sequence"/>
</dbReference>
<evidence type="ECO:0000313" key="16">
    <source>
        <dbReference type="EMBL" id="KKH77459.1"/>
    </source>
</evidence>
<dbReference type="Proteomes" id="UP000034872">
    <property type="component" value="Unassembled WGS sequence"/>
</dbReference>
<evidence type="ECO:0000313" key="5">
    <source>
        <dbReference type="EMBL" id="KKF99593.1"/>
    </source>
</evidence>
<evidence type="ECO:0000313" key="28">
    <source>
        <dbReference type="Proteomes" id="UP000034021"/>
    </source>
</evidence>
<evidence type="ECO:0000313" key="7">
    <source>
        <dbReference type="EMBL" id="KKG36624.1"/>
    </source>
</evidence>
<evidence type="ECO:0000313" key="20">
    <source>
        <dbReference type="EMBL" id="KKH93695.1"/>
    </source>
</evidence>
<evidence type="ECO:0000256" key="2">
    <source>
        <dbReference type="ARBA" id="ARBA00049666"/>
    </source>
</evidence>
<evidence type="ECO:0000313" key="35">
    <source>
        <dbReference type="Proteomes" id="UP000034668"/>
    </source>
</evidence>
<gene>
    <name evidence="7" type="ORF">DU30_15235</name>
    <name evidence="5" type="ORF">DU31_10255</name>
    <name evidence="9" type="ORF">DU50_11110</name>
    <name evidence="6" type="ORF">DU52_19035</name>
    <name evidence="8" type="ORF">DU54_10200</name>
    <name evidence="12" type="ORF">DU73_14430</name>
    <name evidence="13" type="ORF">DU75_21640</name>
    <name evidence="11" type="ORF">DU76_16810</name>
    <name evidence="16" type="ORF">DU77_18030</name>
    <name evidence="17" type="ORF">DU78_10990</name>
    <name evidence="21" type="ORF">DU79_11275</name>
    <name evidence="23" type="ORF">DU81_14315</name>
    <name evidence="18" type="ORF">DU82_05035</name>
    <name evidence="22" type="ORF">DU83_08405</name>
    <name evidence="20" type="ORF">DU84_04615</name>
    <name evidence="10" type="ORF">DU85_06905</name>
    <name evidence="15" type="ORF">DU86_11280</name>
    <name evidence="14" type="ORF">DU87_16365</name>
    <name evidence="19" type="ORF">DU88_04425</name>
</gene>
<dbReference type="Proteomes" id="UP000034842">
    <property type="component" value="Unassembled WGS sequence"/>
</dbReference>
<dbReference type="EMBL" id="JJRB01000119">
    <property type="protein sequence ID" value="KKI01574.1"/>
    <property type="molecule type" value="Genomic_DNA"/>
</dbReference>
<accession>A0A0F8R0W3</accession>
<dbReference type="Proteomes" id="UP000033814">
    <property type="component" value="Unassembled WGS sequence"/>
</dbReference>
<comment type="similarity">
    <text evidence="2">Belongs to the Sph1/Sph2 family.</text>
</comment>
<dbReference type="GO" id="GO:0006302">
    <property type="term" value="P:double-strand break repair"/>
    <property type="evidence" value="ECO:0007669"/>
    <property type="project" value="InterPro"/>
</dbReference>
<feature type="domain" description="Rad50/SbcC-type AAA" evidence="4">
    <location>
        <begin position="5"/>
        <end position="235"/>
    </location>
</feature>
<evidence type="ECO:0000313" key="37">
    <source>
        <dbReference type="Proteomes" id="UP000034758"/>
    </source>
</evidence>
<dbReference type="Proteomes" id="UP000034298">
    <property type="component" value="Unassembled WGS sequence"/>
</dbReference>
<dbReference type="InterPro" id="IPR027417">
    <property type="entry name" value="P-loop_NTPase"/>
</dbReference>
<evidence type="ECO:0000259" key="4">
    <source>
        <dbReference type="Pfam" id="PF13476"/>
    </source>
</evidence>
<evidence type="ECO:0000313" key="41">
    <source>
        <dbReference type="Proteomes" id="UP000034937"/>
    </source>
</evidence>
<dbReference type="EMBL" id="JJQP01000146">
    <property type="protein sequence ID" value="KKH66090.1"/>
    <property type="molecule type" value="Genomic_DNA"/>
</dbReference>
<dbReference type="Proteomes" id="UP000034692">
    <property type="component" value="Unassembled WGS sequence"/>
</dbReference>
<dbReference type="Proteomes" id="UP000034232">
    <property type="component" value="Unassembled WGS sequence"/>
</dbReference>
<evidence type="ECO:0000313" key="8">
    <source>
        <dbReference type="EMBL" id="KKH34854.1"/>
    </source>
</evidence>
<dbReference type="PATRIC" id="fig|2209.51.peg.2407"/>
<dbReference type="Proteomes" id="UP000034021">
    <property type="component" value="Unassembled WGS sequence"/>
</dbReference>
<evidence type="ECO:0000313" key="27">
    <source>
        <dbReference type="Proteomes" id="UP000033933"/>
    </source>
</evidence>
<dbReference type="Proteomes" id="UP000034142">
    <property type="component" value="Unassembled WGS sequence"/>
</dbReference>
<evidence type="ECO:0000313" key="29">
    <source>
        <dbReference type="Proteomes" id="UP000034040"/>
    </source>
</evidence>
<dbReference type="PANTHER" id="PTHR32114">
    <property type="entry name" value="ABC TRANSPORTER ABCH.3"/>
    <property type="match status" value="1"/>
</dbReference>
<dbReference type="EMBL" id="JJQM01000097">
    <property type="protein sequence ID" value="KKH54362.1"/>
    <property type="molecule type" value="Genomic_DNA"/>
</dbReference>
<evidence type="ECO:0000313" key="24">
    <source>
        <dbReference type="Proteomes" id="UP000033814"/>
    </source>
</evidence>
<dbReference type="Pfam" id="PF13476">
    <property type="entry name" value="AAA_23"/>
    <property type="match status" value="1"/>
</dbReference>
<feature type="coiled-coil region" evidence="3">
    <location>
        <begin position="414"/>
        <end position="471"/>
    </location>
</feature>
<evidence type="ECO:0000313" key="34">
    <source>
        <dbReference type="Proteomes" id="UP000034547"/>
    </source>
</evidence>
<evidence type="ECO:0000313" key="18">
    <source>
        <dbReference type="EMBL" id="KKH85474.1"/>
    </source>
</evidence>
<dbReference type="EMBL" id="JJQX01000027">
    <property type="protein sequence ID" value="KKH99108.1"/>
    <property type="molecule type" value="Genomic_DNA"/>
</dbReference>
<organism evidence="17 38">
    <name type="scientific">Methanosarcina mazei</name>
    <name type="common">Methanosarcina frisia</name>
    <dbReference type="NCBI Taxonomy" id="2209"/>
    <lineage>
        <taxon>Archaea</taxon>
        <taxon>Methanobacteriati</taxon>
        <taxon>Methanobacteriota</taxon>
        <taxon>Stenosarchaea group</taxon>
        <taxon>Methanomicrobia</taxon>
        <taxon>Methanosarcinales</taxon>
        <taxon>Methanosarcinaceae</taxon>
        <taxon>Methanosarcina</taxon>
    </lineage>
</organism>
<dbReference type="GO" id="GO:0016887">
    <property type="term" value="F:ATP hydrolysis activity"/>
    <property type="evidence" value="ECO:0007669"/>
    <property type="project" value="InterPro"/>
</dbReference>
<reference evidence="24 25" key="1">
    <citation type="journal article" date="2015" name="ISME J.">
        <title>Genomic and phenotypic differentiation among Methanosarcina mazei populations from Columbia River sediment.</title>
        <authorList>
            <person name="Youngblut N.D."/>
            <person name="Wirth J.S."/>
            <person name="Henriksen J.R."/>
            <person name="Smith M."/>
            <person name="Simon H."/>
            <person name="Metcalf W.W."/>
            <person name="Whitaker R.J."/>
        </authorList>
    </citation>
    <scope>NUCLEOTIDE SEQUENCE [LARGE SCALE GENOMIC DNA]</scope>
    <source>
        <strain evidence="8 37">1.H.A.1A.1</strain>
        <strain evidence="9 28">1.H.A.1A.3</strain>
        <strain evidence="10 25">1.H.A.1A.6</strain>
        <strain evidence="11 31">1.H.A.2.3</strain>
        <strain evidence="13 36">1.H.A.2.7</strain>
        <strain evidence="12">1.H.A.2.8</strain>
        <strain evidence="14 27">1.H.M.0.1</strain>
        <strain evidence="15 40">1.H.M.1A.1</strain>
        <strain evidence="16 29">1.H.M.1A.2</strain>
        <strain evidence="17 38">1.H.M.1A.3</strain>
        <strain evidence="18 24">1.H.M.2.2</strain>
        <strain evidence="19 41">1.H.M.2.3</strain>
        <strain evidence="21 35">1.H.M.2.4</strain>
        <strain evidence="20 39">1.H.T.2.1</strain>
        <strain evidence="23 26">1.H.T.2.3</strain>
        <strain evidence="22 34">1.H.T.2.5</strain>
        <strain evidence="5 30">2.F.A.2.3</strain>
        <strain evidence="6 33">3.F.A.1A.1</strain>
        <strain evidence="7 32">3.F.A.1B.1</strain>
    </source>
</reference>
<evidence type="ECO:0000313" key="33">
    <source>
        <dbReference type="Proteomes" id="UP000034399"/>
    </source>
</evidence>
<sequence length="683" mass="78898">MIIKKLTIVNLGLFKGRHIFDLSPDVSSDGTKRPIILIGGKNGAGKTTLFESVLLCLYGPSYQGNKLREADYNKIISNKIHHITGTPFHTTNAYVEIELEYSHLGRVDQYVVKRSWTQESQKIKESLDVAVNEKLLNDLEVDQWQDFLNELIPPGISKMFFFDGEKIQHLAEDQENNGQLEDSFKALLGIDIVEKLKSDLRLYISRNSKELGTEEVQSKIDELRREINSLEEECEKLVQEKAQKKSYLDYIQVEIGRQELKLAHNGGTFASKRDSLKQESIQLKTEIINVENQIRELSHGLLPFALTPLYCKVLKERLGEEEEYLKWKATANILESKIKEVDDKIKSSELWRDVEISAPIQEELITKLSHLVLKTLAPSSRFEDYKPLHQLSSIEKQKIVSWIDLSVNETPAQMKSYTKKLEKLNSRLHSVEEAISRVPDDDSISPYVKKLNELNQELGQVKEQIETIDKGIKSTEFKQTECKRNYESQIEKIKKSEKLSSKLEIAGNVQNVIEEYILSLRKEKIKEFSTDFLKSFTTLARKENLIQKINIDEKDFSIVLYDSEGRKISKKQLSAGEKQIYAISMLWAFTLTSGRPLPFIIDTPLGRLDSDHRGTLINNFFPYASHQMIIFSTDTEVDQKYFKALSPFISKVYHLEYSPKERLTRVTEDYFWKNTEEEISYEV</sequence>
<evidence type="ECO:0000313" key="40">
    <source>
        <dbReference type="Proteomes" id="UP000034925"/>
    </source>
</evidence>
<evidence type="ECO:0000313" key="32">
    <source>
        <dbReference type="Proteomes" id="UP000034298"/>
    </source>
</evidence>